<reference evidence="1 2" key="1">
    <citation type="journal article" date="2016" name="Nat. Commun.">
        <title>Thousands of microbial genomes shed light on interconnected biogeochemical processes in an aquifer system.</title>
        <authorList>
            <person name="Anantharaman K."/>
            <person name="Brown C.T."/>
            <person name="Hug L.A."/>
            <person name="Sharon I."/>
            <person name="Castelle C.J."/>
            <person name="Probst A.J."/>
            <person name="Thomas B.C."/>
            <person name="Singh A."/>
            <person name="Wilkins M.J."/>
            <person name="Karaoz U."/>
            <person name="Brodie E.L."/>
            <person name="Williams K.H."/>
            <person name="Hubbard S.S."/>
            <person name="Banfield J.F."/>
        </authorList>
    </citation>
    <scope>NUCLEOTIDE SEQUENCE [LARGE SCALE GENOMIC DNA]</scope>
</reference>
<comment type="caution">
    <text evidence="1">The sequence shown here is derived from an EMBL/GenBank/DDBJ whole genome shotgun (WGS) entry which is preliminary data.</text>
</comment>
<name>A0A1G2EUJ8_9BACT</name>
<gene>
    <name evidence="1" type="ORF">A2931_03355</name>
</gene>
<protein>
    <submittedName>
        <fullName evidence="1">Uncharacterized protein</fullName>
    </submittedName>
</protein>
<sequence>MKKSFLWLMATLVISLVAGYLVGDSVGYKRAEADIKNLDEVAAQKAADDLAKASNPFQAVNPLEGVESNPFEKAKKVLNPF</sequence>
<dbReference type="EMBL" id="MHMQ01000037">
    <property type="protein sequence ID" value="OGZ29403.1"/>
    <property type="molecule type" value="Genomic_DNA"/>
</dbReference>
<proteinExistence type="predicted"/>
<accession>A0A1G2EUJ8</accession>
<evidence type="ECO:0000313" key="1">
    <source>
        <dbReference type="EMBL" id="OGZ29403.1"/>
    </source>
</evidence>
<evidence type="ECO:0000313" key="2">
    <source>
        <dbReference type="Proteomes" id="UP000177486"/>
    </source>
</evidence>
<dbReference type="Proteomes" id="UP000177486">
    <property type="component" value="Unassembled WGS sequence"/>
</dbReference>
<organism evidence="1 2">
    <name type="scientific">Candidatus Niyogibacteria bacterium RIFCSPLOWO2_01_FULL_45_48</name>
    <dbReference type="NCBI Taxonomy" id="1801724"/>
    <lineage>
        <taxon>Bacteria</taxon>
        <taxon>Candidatus Niyogiibacteriota</taxon>
    </lineage>
</organism>
<dbReference type="AlphaFoldDB" id="A0A1G2EUJ8"/>